<dbReference type="PANTHER" id="PTHR30041:SF4">
    <property type="entry name" value="ARSENATE REDUCTASE"/>
    <property type="match status" value="1"/>
</dbReference>
<evidence type="ECO:0000256" key="2">
    <source>
        <dbReference type="ARBA" id="ARBA00023002"/>
    </source>
</evidence>
<keyword evidence="5" id="KW-1185">Reference proteome</keyword>
<dbReference type="Proteomes" id="UP001501442">
    <property type="component" value="Unassembled WGS sequence"/>
</dbReference>
<evidence type="ECO:0000313" key="4">
    <source>
        <dbReference type="EMBL" id="GAA4636874.1"/>
    </source>
</evidence>
<dbReference type="PROSITE" id="PS51353">
    <property type="entry name" value="ARSC"/>
    <property type="match status" value="1"/>
</dbReference>
<evidence type="ECO:0000256" key="1">
    <source>
        <dbReference type="ARBA" id="ARBA00007198"/>
    </source>
</evidence>
<dbReference type="CDD" id="cd03034">
    <property type="entry name" value="ArsC_ArsC"/>
    <property type="match status" value="1"/>
</dbReference>
<accession>A0ABP8UPR1</accession>
<dbReference type="Gene3D" id="3.40.30.10">
    <property type="entry name" value="Glutaredoxin"/>
    <property type="match status" value="1"/>
</dbReference>
<comment type="similarity">
    <text evidence="1 3">Belongs to the ArsC family.</text>
</comment>
<comment type="caution">
    <text evidence="4">The sequence shown here is derived from an EMBL/GenBank/DDBJ whole genome shotgun (WGS) entry which is preliminary data.</text>
</comment>
<sequence length="172" mass="18954">MASSDGSPTASWTSSGSYGVTPPPAERHVVLAHELFDVLVLLTALGVDARENERVEIWINPRCSKCRSALSLLDEEGAEYTVRRYLDDPPSRQELEEVLGRLGLEPWDIARTGEAVARELGMASWEREPAARDRWLDALAEHPILIQRPIITADDGTAVVGRSPEAVRSVLE</sequence>
<proteinExistence type="inferred from homology"/>
<dbReference type="EMBL" id="BAABHK010000018">
    <property type="protein sequence ID" value="GAA4636874.1"/>
    <property type="molecule type" value="Genomic_DNA"/>
</dbReference>
<keyword evidence="2" id="KW-0560">Oxidoreductase</keyword>
<name>A0ABP8UPR1_9ACTN</name>
<evidence type="ECO:0000256" key="3">
    <source>
        <dbReference type="PROSITE-ProRule" id="PRU01282"/>
    </source>
</evidence>
<protein>
    <recommendedName>
        <fullName evidence="6">Arsenate reductase</fullName>
    </recommendedName>
</protein>
<gene>
    <name evidence="4" type="ORF">GCM10023196_088360</name>
</gene>
<organism evidence="4 5">
    <name type="scientific">Actinoallomurus vinaceus</name>
    <dbReference type="NCBI Taxonomy" id="1080074"/>
    <lineage>
        <taxon>Bacteria</taxon>
        <taxon>Bacillati</taxon>
        <taxon>Actinomycetota</taxon>
        <taxon>Actinomycetes</taxon>
        <taxon>Streptosporangiales</taxon>
        <taxon>Thermomonosporaceae</taxon>
        <taxon>Actinoallomurus</taxon>
    </lineage>
</organism>
<dbReference type="RefSeq" id="WP_345439842.1">
    <property type="nucleotide sequence ID" value="NZ_BAABHK010000018.1"/>
</dbReference>
<dbReference type="InterPro" id="IPR006660">
    <property type="entry name" value="Arsenate_reductase-like"/>
</dbReference>
<dbReference type="InterPro" id="IPR036249">
    <property type="entry name" value="Thioredoxin-like_sf"/>
</dbReference>
<evidence type="ECO:0000313" key="5">
    <source>
        <dbReference type="Proteomes" id="UP001501442"/>
    </source>
</evidence>
<reference evidence="5" key="1">
    <citation type="journal article" date="2019" name="Int. J. Syst. Evol. Microbiol.">
        <title>The Global Catalogue of Microorganisms (GCM) 10K type strain sequencing project: providing services to taxonomists for standard genome sequencing and annotation.</title>
        <authorList>
            <consortium name="The Broad Institute Genomics Platform"/>
            <consortium name="The Broad Institute Genome Sequencing Center for Infectious Disease"/>
            <person name="Wu L."/>
            <person name="Ma J."/>
        </authorList>
    </citation>
    <scope>NUCLEOTIDE SEQUENCE [LARGE SCALE GENOMIC DNA]</scope>
    <source>
        <strain evidence="5">JCM 17939</strain>
    </source>
</reference>
<dbReference type="InterPro" id="IPR006659">
    <property type="entry name" value="Arsenate_reductase"/>
</dbReference>
<dbReference type="SUPFAM" id="SSF52833">
    <property type="entry name" value="Thioredoxin-like"/>
    <property type="match status" value="1"/>
</dbReference>
<dbReference type="PANTHER" id="PTHR30041">
    <property type="entry name" value="ARSENATE REDUCTASE"/>
    <property type="match status" value="1"/>
</dbReference>
<dbReference type="Pfam" id="PF03960">
    <property type="entry name" value="ArsC"/>
    <property type="match status" value="1"/>
</dbReference>
<evidence type="ECO:0008006" key="6">
    <source>
        <dbReference type="Google" id="ProtNLM"/>
    </source>
</evidence>